<evidence type="ECO:0000313" key="2">
    <source>
        <dbReference type="Proteomes" id="UP000059188"/>
    </source>
</evidence>
<keyword evidence="2" id="KW-1185">Reference proteome</keyword>
<dbReference type="AlphaFoldDB" id="A0A0B7F3M4"/>
<accession>A0A0B7F3M4</accession>
<evidence type="ECO:0000313" key="1">
    <source>
        <dbReference type="EMBL" id="CEL52110.1"/>
    </source>
</evidence>
<dbReference type="Proteomes" id="UP000059188">
    <property type="component" value="Unassembled WGS sequence"/>
</dbReference>
<sequence>MGYCFLNTHDFQDSHTGTNCSHLNSPHSYFFFLTLVVCIHSRPPHVPYPYQALYTSPADDSGGYFALTP</sequence>
<proteinExistence type="predicted"/>
<organism evidence="1 2">
    <name type="scientific">Thanatephorus cucumeris (strain AG1-IB / isolate 7/3/14)</name>
    <name type="common">Lettuce bottom rot fungus</name>
    <name type="synonym">Rhizoctonia solani</name>
    <dbReference type="NCBI Taxonomy" id="1108050"/>
    <lineage>
        <taxon>Eukaryota</taxon>
        <taxon>Fungi</taxon>
        <taxon>Dikarya</taxon>
        <taxon>Basidiomycota</taxon>
        <taxon>Agaricomycotina</taxon>
        <taxon>Agaricomycetes</taxon>
        <taxon>Cantharellales</taxon>
        <taxon>Ceratobasidiaceae</taxon>
        <taxon>Rhizoctonia</taxon>
        <taxon>Rhizoctonia solani AG-1</taxon>
    </lineage>
</organism>
<dbReference type="EMBL" id="LN679100">
    <property type="protein sequence ID" value="CEL52110.1"/>
    <property type="molecule type" value="Genomic_DNA"/>
</dbReference>
<gene>
    <name evidence="1" type="ORF">RSOLAG1IB_00647</name>
</gene>
<name>A0A0B7F3M4_THACB</name>
<reference evidence="1 2" key="1">
    <citation type="submission" date="2014-11" db="EMBL/GenBank/DDBJ databases">
        <authorList>
            <person name="Wibberg Daniel"/>
        </authorList>
    </citation>
    <scope>NUCLEOTIDE SEQUENCE [LARGE SCALE GENOMIC DNA]</scope>
    <source>
        <strain evidence="1">Rhizoctonia solani AG1-IB 7/3/14</strain>
    </source>
</reference>
<protein>
    <submittedName>
        <fullName evidence="1">Uncharacterized protein</fullName>
    </submittedName>
</protein>